<dbReference type="KEGG" id="dps:DP3106"/>
<gene>
    <name evidence="2" type="ordered locus">DP3106</name>
</gene>
<evidence type="ECO:0000256" key="1">
    <source>
        <dbReference type="SAM" id="Phobius"/>
    </source>
</evidence>
<name>Q6AIJ5_DESPS</name>
<dbReference type="STRING" id="177439.DP3106"/>
<evidence type="ECO:0000313" key="2">
    <source>
        <dbReference type="EMBL" id="CAG37835.1"/>
    </source>
</evidence>
<keyword evidence="1" id="KW-1133">Transmembrane helix</keyword>
<organism evidence="2 3">
    <name type="scientific">Desulfotalea psychrophila (strain LSv54 / DSM 12343)</name>
    <dbReference type="NCBI Taxonomy" id="177439"/>
    <lineage>
        <taxon>Bacteria</taxon>
        <taxon>Pseudomonadati</taxon>
        <taxon>Thermodesulfobacteriota</taxon>
        <taxon>Desulfobulbia</taxon>
        <taxon>Desulfobulbales</taxon>
        <taxon>Desulfocapsaceae</taxon>
        <taxon>Desulfotalea</taxon>
    </lineage>
</organism>
<keyword evidence="3" id="KW-1185">Reference proteome</keyword>
<sequence>MLYSNSQDNRIAADNDFFSACSISLRTIIIYTLSTLISLTVLSYRALLGTIRLTFKYSTRIIFYSLLAIALVSAILLLSSIYVITLGTLHFP</sequence>
<keyword evidence="1" id="KW-0472">Membrane</keyword>
<dbReference type="AlphaFoldDB" id="Q6AIJ5"/>
<feature type="transmembrane region" description="Helical" evidence="1">
    <location>
        <begin position="28"/>
        <end position="49"/>
    </location>
</feature>
<evidence type="ECO:0000313" key="3">
    <source>
        <dbReference type="Proteomes" id="UP000000602"/>
    </source>
</evidence>
<dbReference type="Proteomes" id="UP000000602">
    <property type="component" value="Chromosome"/>
</dbReference>
<keyword evidence="1" id="KW-0812">Transmembrane</keyword>
<accession>Q6AIJ5</accession>
<feature type="transmembrane region" description="Helical" evidence="1">
    <location>
        <begin position="61"/>
        <end position="84"/>
    </location>
</feature>
<reference evidence="3" key="1">
    <citation type="journal article" date="2004" name="Environ. Microbiol.">
        <title>The genome of Desulfotalea psychrophila, a sulfate-reducing bacterium from permanently cold Arctic sediments.</title>
        <authorList>
            <person name="Rabus R."/>
            <person name="Ruepp A."/>
            <person name="Frickey T."/>
            <person name="Rattei T."/>
            <person name="Fartmann B."/>
            <person name="Stark M."/>
            <person name="Bauer M."/>
            <person name="Zibat A."/>
            <person name="Lombardot T."/>
            <person name="Becker I."/>
            <person name="Amann J."/>
            <person name="Gellner K."/>
            <person name="Teeling H."/>
            <person name="Leuschner W.D."/>
            <person name="Gloeckner F.-O."/>
            <person name="Lupas A.N."/>
            <person name="Amann R."/>
            <person name="Klenk H.-P."/>
        </authorList>
    </citation>
    <scope>NUCLEOTIDE SEQUENCE [LARGE SCALE GENOMIC DNA]</scope>
    <source>
        <strain evidence="3">DSM 12343 / LSv54</strain>
    </source>
</reference>
<dbReference type="EMBL" id="CR522870">
    <property type="protein sequence ID" value="CAG37835.1"/>
    <property type="molecule type" value="Genomic_DNA"/>
</dbReference>
<protein>
    <submittedName>
        <fullName evidence="2">Uncharacterized protein</fullName>
    </submittedName>
</protein>
<dbReference type="RefSeq" id="WP_011190347.1">
    <property type="nucleotide sequence ID" value="NC_006138.1"/>
</dbReference>
<dbReference type="HOGENOM" id="CLU_2408505_0_0_7"/>
<proteinExistence type="predicted"/>